<dbReference type="InterPro" id="IPR004839">
    <property type="entry name" value="Aminotransferase_I/II_large"/>
</dbReference>
<dbReference type="RefSeq" id="WP_034989794.1">
    <property type="nucleotide sequence ID" value="NZ_AYZF01000007.1"/>
</dbReference>
<dbReference type="CDD" id="cd00609">
    <property type="entry name" value="AAT_like"/>
    <property type="match status" value="1"/>
</dbReference>
<evidence type="ECO:0000256" key="2">
    <source>
        <dbReference type="ARBA" id="ARBA00007441"/>
    </source>
</evidence>
<comment type="similarity">
    <text evidence="2 6">Belongs to the class-I pyridoxal-phosphate-dependent aminotransferase family.</text>
</comment>
<name>A0A023CZV7_9LACO</name>
<proteinExistence type="inferred from homology"/>
<evidence type="ECO:0000256" key="3">
    <source>
        <dbReference type="ARBA" id="ARBA00022576"/>
    </source>
</evidence>
<dbReference type="AlphaFoldDB" id="A0A023CZV7"/>
<dbReference type="PANTHER" id="PTHR46383">
    <property type="entry name" value="ASPARTATE AMINOTRANSFERASE"/>
    <property type="match status" value="1"/>
</dbReference>
<dbReference type="Gene3D" id="3.90.1150.10">
    <property type="entry name" value="Aspartate Aminotransferase, domain 1"/>
    <property type="match status" value="1"/>
</dbReference>
<dbReference type="GO" id="GO:0006520">
    <property type="term" value="P:amino acid metabolic process"/>
    <property type="evidence" value="ECO:0007669"/>
    <property type="project" value="InterPro"/>
</dbReference>
<protein>
    <recommendedName>
        <fullName evidence="6">Aminotransferase</fullName>
        <ecNumber evidence="6">2.6.1.-</ecNumber>
    </recommendedName>
</protein>
<dbReference type="Gene3D" id="3.40.640.10">
    <property type="entry name" value="Type I PLP-dependent aspartate aminotransferase-like (Major domain)"/>
    <property type="match status" value="1"/>
</dbReference>
<keyword evidence="4 6" id="KW-0808">Transferase</keyword>
<dbReference type="InterPro" id="IPR050596">
    <property type="entry name" value="AspAT/PAT-like"/>
</dbReference>
<dbReference type="STRING" id="1423806.FD15_GL000027"/>
<organism evidence="8 9">
    <name type="scientific">Liquorilactobacillus sucicola DSM 21376 = JCM 15457</name>
    <dbReference type="NCBI Taxonomy" id="1423806"/>
    <lineage>
        <taxon>Bacteria</taxon>
        <taxon>Bacillati</taxon>
        <taxon>Bacillota</taxon>
        <taxon>Bacilli</taxon>
        <taxon>Lactobacillales</taxon>
        <taxon>Lactobacillaceae</taxon>
        <taxon>Liquorilactobacillus</taxon>
    </lineage>
</organism>
<dbReference type="Pfam" id="PF00155">
    <property type="entry name" value="Aminotran_1_2"/>
    <property type="match status" value="1"/>
</dbReference>
<dbReference type="GO" id="GO:0030170">
    <property type="term" value="F:pyridoxal phosphate binding"/>
    <property type="evidence" value="ECO:0007669"/>
    <property type="project" value="InterPro"/>
</dbReference>
<keyword evidence="9" id="KW-1185">Reference proteome</keyword>
<sequence length="397" mass="44197">MNPLVNSMKKELELLKPSDIRAFDEFASRIPDIIKFTMGEPDFATPEHIKNVGIESIKSNQTHYAPSNGTIELREAASLFLKEKYGQNYDPQDEVIVTNGATEAIYTSLTSILNPGDKVIIPTPIFPLYIAITILNKATPIFVDTSKNNFRMSPEMLQAALDEHGDAVKAVVLNYPSNPTGVAYPQKELDLLADVIRGKNIFVICDEIYSELTYDREHASMTKNLRDQTILINGVSKSHAMTGWRIGVMCAPREITNELSKVHQFTVTTTSTMTQAAATEAFKNGLDDGPKMRDKYRERRDYLYTELTALGFICAKPEGAFYLFAKIPDGLIQDDKKFIYDLASKAKVAVIGGSSFGPGGEGYIRISYAASLESIKTAIERIKEYVKANRKKGDYTK</sequence>
<keyword evidence="3 6" id="KW-0032">Aminotransferase</keyword>
<dbReference type="InterPro" id="IPR015422">
    <property type="entry name" value="PyrdxlP-dep_Trfase_small"/>
</dbReference>
<reference evidence="8 9" key="1">
    <citation type="journal article" date="2015" name="Genome Announc.">
        <title>Expanding the biotechnology potential of lactobacilli through comparative genomics of 213 strains and associated genera.</title>
        <authorList>
            <person name="Sun Z."/>
            <person name="Harris H.M."/>
            <person name="McCann A."/>
            <person name="Guo C."/>
            <person name="Argimon S."/>
            <person name="Zhang W."/>
            <person name="Yang X."/>
            <person name="Jeffery I.B."/>
            <person name="Cooney J.C."/>
            <person name="Kagawa T.F."/>
            <person name="Liu W."/>
            <person name="Song Y."/>
            <person name="Salvetti E."/>
            <person name="Wrobel A."/>
            <person name="Rasinkangas P."/>
            <person name="Parkhill J."/>
            <person name="Rea M.C."/>
            <person name="O'Sullivan O."/>
            <person name="Ritari J."/>
            <person name="Douillard F.P."/>
            <person name="Paul Ross R."/>
            <person name="Yang R."/>
            <person name="Briner A.E."/>
            <person name="Felis G.E."/>
            <person name="de Vos W.M."/>
            <person name="Barrangou R."/>
            <person name="Klaenhammer T.R."/>
            <person name="Caufield P.W."/>
            <person name="Cui Y."/>
            <person name="Zhang H."/>
            <person name="O'Toole P.W."/>
        </authorList>
    </citation>
    <scope>NUCLEOTIDE SEQUENCE [LARGE SCALE GENOMIC DNA]</scope>
    <source>
        <strain evidence="8 9">DSM 21376</strain>
    </source>
</reference>
<dbReference type="PROSITE" id="PS00105">
    <property type="entry name" value="AA_TRANSFER_CLASS_1"/>
    <property type="match status" value="1"/>
</dbReference>
<accession>A0A023CZV7</accession>
<dbReference type="eggNOG" id="COG0436">
    <property type="taxonomic scope" value="Bacteria"/>
</dbReference>
<evidence type="ECO:0000313" key="8">
    <source>
        <dbReference type="EMBL" id="KRN07204.1"/>
    </source>
</evidence>
<dbReference type="EMBL" id="AYZF01000007">
    <property type="protein sequence ID" value="KRN07204.1"/>
    <property type="molecule type" value="Genomic_DNA"/>
</dbReference>
<comment type="cofactor">
    <cofactor evidence="1 6">
        <name>pyridoxal 5'-phosphate</name>
        <dbReference type="ChEBI" id="CHEBI:597326"/>
    </cofactor>
</comment>
<dbReference type="InterPro" id="IPR015421">
    <property type="entry name" value="PyrdxlP-dep_Trfase_major"/>
</dbReference>
<dbReference type="PANTHER" id="PTHR46383:SF4">
    <property type="entry name" value="AMINOTRANSFERASE"/>
    <property type="match status" value="1"/>
</dbReference>
<evidence type="ECO:0000313" key="9">
    <source>
        <dbReference type="Proteomes" id="UP000050961"/>
    </source>
</evidence>
<dbReference type="FunFam" id="3.40.640.10:FF:000033">
    <property type="entry name" value="Aspartate aminotransferase"/>
    <property type="match status" value="1"/>
</dbReference>
<evidence type="ECO:0000256" key="5">
    <source>
        <dbReference type="ARBA" id="ARBA00022898"/>
    </source>
</evidence>
<dbReference type="GO" id="GO:0008483">
    <property type="term" value="F:transaminase activity"/>
    <property type="evidence" value="ECO:0007669"/>
    <property type="project" value="UniProtKB-KW"/>
</dbReference>
<comment type="caution">
    <text evidence="8">The sequence shown here is derived from an EMBL/GenBank/DDBJ whole genome shotgun (WGS) entry which is preliminary data.</text>
</comment>
<dbReference type="SUPFAM" id="SSF53383">
    <property type="entry name" value="PLP-dependent transferases"/>
    <property type="match status" value="1"/>
</dbReference>
<dbReference type="InterPro" id="IPR004838">
    <property type="entry name" value="NHTrfase_class1_PyrdxlP-BS"/>
</dbReference>
<evidence type="ECO:0000256" key="1">
    <source>
        <dbReference type="ARBA" id="ARBA00001933"/>
    </source>
</evidence>
<evidence type="ECO:0000256" key="4">
    <source>
        <dbReference type="ARBA" id="ARBA00022679"/>
    </source>
</evidence>
<dbReference type="InterPro" id="IPR015424">
    <property type="entry name" value="PyrdxlP-dep_Trfase"/>
</dbReference>
<gene>
    <name evidence="8" type="ORF">FD15_GL000027</name>
</gene>
<evidence type="ECO:0000256" key="6">
    <source>
        <dbReference type="RuleBase" id="RU000481"/>
    </source>
</evidence>
<feature type="domain" description="Aminotransferase class I/classII large" evidence="7">
    <location>
        <begin position="32"/>
        <end position="382"/>
    </location>
</feature>
<keyword evidence="5" id="KW-0663">Pyridoxal phosphate</keyword>
<dbReference type="PATRIC" id="fig|1423806.3.peg.29"/>
<dbReference type="OrthoDB" id="9802328at2"/>
<dbReference type="EC" id="2.6.1.-" evidence="6"/>
<evidence type="ECO:0000259" key="7">
    <source>
        <dbReference type="Pfam" id="PF00155"/>
    </source>
</evidence>
<dbReference type="Proteomes" id="UP000050961">
    <property type="component" value="Unassembled WGS sequence"/>
</dbReference>